<sequence>MLVKAIYCERMKCKGTLIWPAFLIIPVIPVLLGGGNYLSNLGLLTSEWYSLWTQVTLFYATFFFPPLIGTYCAFLWRYENFNSCRNTLFSAPVSYQTIYVSKFIQVCLMTLLTQLWFAVLFVAAGKAVGLMGLPSVHIVTWIIRGMAGALVIAALQFFLAAQVQSFATPVAMGAAGGVAGLLAANSRAGLFFPYSQMLLGMNSNKSEDVLGQNVLLFFAVCGLYLVCITAAGIWKLKRVP</sequence>
<dbReference type="AlphaFoldDB" id="A0A6N2XSE2"/>
<organism evidence="1">
    <name type="scientific">Enterocloster bolteae</name>
    <dbReference type="NCBI Taxonomy" id="208479"/>
    <lineage>
        <taxon>Bacteria</taxon>
        <taxon>Bacillati</taxon>
        <taxon>Bacillota</taxon>
        <taxon>Clostridia</taxon>
        <taxon>Lachnospirales</taxon>
        <taxon>Lachnospiraceae</taxon>
        <taxon>Enterocloster</taxon>
    </lineage>
</organism>
<protein>
    <submittedName>
        <fullName evidence="1">ABC-2 family transporter protein</fullName>
    </submittedName>
</protein>
<dbReference type="EMBL" id="CACRTF010000032">
    <property type="protein sequence ID" value="VYT57419.1"/>
    <property type="molecule type" value="Genomic_DNA"/>
</dbReference>
<dbReference type="CDD" id="cd21809">
    <property type="entry name" value="ABC-2_lan_permease-like"/>
    <property type="match status" value="1"/>
</dbReference>
<dbReference type="RefSeq" id="WP_002573838.1">
    <property type="nucleotide sequence ID" value="NZ_BAABZS010000001.1"/>
</dbReference>
<dbReference type="Pfam" id="PF12730">
    <property type="entry name" value="ABC2_membrane_4"/>
    <property type="match status" value="1"/>
</dbReference>
<accession>A0A6N2XSE2</accession>
<reference evidence="1" key="1">
    <citation type="submission" date="2019-11" db="EMBL/GenBank/DDBJ databases">
        <authorList>
            <person name="Feng L."/>
        </authorList>
    </citation>
    <scope>NUCLEOTIDE SEQUENCE</scope>
    <source>
        <strain evidence="1">CbolteaeLFYP116</strain>
    </source>
</reference>
<evidence type="ECO:0000313" key="1">
    <source>
        <dbReference type="EMBL" id="VYT57419.1"/>
    </source>
</evidence>
<dbReference type="GeneID" id="23111272"/>
<proteinExistence type="predicted"/>
<gene>
    <name evidence="1" type="ORF">CBLFYP116_00481</name>
</gene>
<name>A0A6N2XSE2_9FIRM</name>